<name>A4S0R9_OSTLU</name>
<dbReference type="eggNOG" id="ENOG502QW6Q">
    <property type="taxonomic scope" value="Eukaryota"/>
</dbReference>
<dbReference type="STRING" id="436017.A4S0R9"/>
<dbReference type="PANTHER" id="PTHR37471:SF1">
    <property type="entry name" value="AB HYDROLASE-1 DOMAIN-CONTAINING PROTEIN"/>
    <property type="match status" value="1"/>
</dbReference>
<dbReference type="SUPFAM" id="SSF53474">
    <property type="entry name" value="alpha/beta-Hydrolases"/>
    <property type="match status" value="1"/>
</dbReference>
<dbReference type="OrthoDB" id="2017000at2759"/>
<dbReference type="EMBL" id="CP000587">
    <property type="protein sequence ID" value="ABO97081.1"/>
    <property type="molecule type" value="Genomic_DNA"/>
</dbReference>
<sequence length="591" mass="67555">MTAGARTTTTLERYTPRDADPDEVFEEMILDWRANPRVKLRRRREWGWDARDAATTAALSAAWTLGPATLAWTAAKAYVNRGSAMERRKKKWGVVMALAASELGWYAHRRGVGKRFDDDENMKATPTRRDFDRFLQLRYDGVLDFNAYIRGWMKTWKSFAFGERENPFRATPSSPPLSRASTPGIDRAESPAFHRETALDFLRFGFHDALSAEEIGERKERELRTFMEEIEAHWNLKFDDNAARESFEFMFHTKEKLGALHQPLLFTAWVNGVAGVTGLALHALGFKLYHGANGCSYWANCEIVENNWKRRRARTATRETRHGRGVETRPVLCGDAGDASDGDTKPIIFVHGLGVGLAPYVPHIAQLLRSRPNRKIAMLTLPHISMRAVPKVPELDDMVDTVVEITKKHAFRAPALYGHSFGTFVVARTCQRFCVSSIVLLDPVCVCLCLPQTVGILYQLNKSWVDFRNRLMEGPRTLATASFWRDGNALLYFLLRDYFLLREIGVMTALRRKFWWARYNLWADDLPVDSLIVLESNDLLLDTDAICRHVLRQSKARIIWQEKFAHGEFCMPWGYGLRSDVVDFLDALKNA</sequence>
<dbReference type="KEGG" id="olu:OSTLU_32842"/>
<dbReference type="AlphaFoldDB" id="A4S0R9"/>
<dbReference type="Proteomes" id="UP000001568">
    <property type="component" value="Chromosome 7"/>
</dbReference>
<proteinExistence type="predicted"/>
<dbReference type="RefSeq" id="XP_001418788.1">
    <property type="nucleotide sequence ID" value="XM_001418751.1"/>
</dbReference>
<evidence type="ECO:0000259" key="2">
    <source>
        <dbReference type="Pfam" id="PF12697"/>
    </source>
</evidence>
<dbReference type="Gene3D" id="3.40.50.1820">
    <property type="entry name" value="alpha/beta hydrolase"/>
    <property type="match status" value="1"/>
</dbReference>
<dbReference type="HOGENOM" id="CLU_461840_0_0_1"/>
<dbReference type="PANTHER" id="PTHR37471">
    <property type="entry name" value="UNNAMED PRODUCT"/>
    <property type="match status" value="1"/>
</dbReference>
<organism evidence="3 4">
    <name type="scientific">Ostreococcus lucimarinus (strain CCE9901)</name>
    <dbReference type="NCBI Taxonomy" id="436017"/>
    <lineage>
        <taxon>Eukaryota</taxon>
        <taxon>Viridiplantae</taxon>
        <taxon>Chlorophyta</taxon>
        <taxon>Mamiellophyceae</taxon>
        <taxon>Mamiellales</taxon>
        <taxon>Bathycoccaceae</taxon>
        <taxon>Ostreococcus</taxon>
    </lineage>
</organism>
<dbReference type="Gramene" id="ABO97081">
    <property type="protein sequence ID" value="ABO97081"/>
    <property type="gene ID" value="OSTLU_32842"/>
</dbReference>
<reference evidence="3 4" key="1">
    <citation type="journal article" date="2007" name="Proc. Natl. Acad. Sci. U.S.A.">
        <title>The tiny eukaryote Ostreococcus provides genomic insights into the paradox of plankton speciation.</title>
        <authorList>
            <person name="Palenik B."/>
            <person name="Grimwood J."/>
            <person name="Aerts A."/>
            <person name="Rouze P."/>
            <person name="Salamov A."/>
            <person name="Putnam N."/>
            <person name="Dupont C."/>
            <person name="Jorgensen R."/>
            <person name="Derelle E."/>
            <person name="Rombauts S."/>
            <person name="Zhou K."/>
            <person name="Otillar R."/>
            <person name="Merchant S.S."/>
            <person name="Podell S."/>
            <person name="Gaasterland T."/>
            <person name="Napoli C."/>
            <person name="Gendler K."/>
            <person name="Manuell A."/>
            <person name="Tai V."/>
            <person name="Vallon O."/>
            <person name="Piganeau G."/>
            <person name="Jancek S."/>
            <person name="Heijde M."/>
            <person name="Jabbari K."/>
            <person name="Bowler C."/>
            <person name="Lohr M."/>
            <person name="Robbens S."/>
            <person name="Werner G."/>
            <person name="Dubchak I."/>
            <person name="Pazour G.J."/>
            <person name="Ren Q."/>
            <person name="Paulsen I."/>
            <person name="Delwiche C."/>
            <person name="Schmutz J."/>
            <person name="Rokhsar D."/>
            <person name="Van de Peer Y."/>
            <person name="Moreau H."/>
            <person name="Grigoriev I.V."/>
        </authorList>
    </citation>
    <scope>NUCLEOTIDE SEQUENCE [LARGE SCALE GENOMIC DNA]</scope>
    <source>
        <strain evidence="3 4">CCE9901</strain>
    </source>
</reference>
<gene>
    <name evidence="3" type="ORF">OSTLU_32842</name>
</gene>
<dbReference type="InterPro" id="IPR029058">
    <property type="entry name" value="AB_hydrolase_fold"/>
</dbReference>
<protein>
    <recommendedName>
        <fullName evidence="2">AB hydrolase-1 domain-containing protein</fullName>
    </recommendedName>
</protein>
<feature type="domain" description="AB hydrolase-1" evidence="2">
    <location>
        <begin position="347"/>
        <end position="556"/>
    </location>
</feature>
<dbReference type="GeneID" id="5002848"/>
<keyword evidence="4" id="KW-1185">Reference proteome</keyword>
<evidence type="ECO:0000313" key="4">
    <source>
        <dbReference type="Proteomes" id="UP000001568"/>
    </source>
</evidence>
<evidence type="ECO:0000256" key="1">
    <source>
        <dbReference type="SAM" id="MobiDB-lite"/>
    </source>
</evidence>
<feature type="region of interest" description="Disordered" evidence="1">
    <location>
        <begin position="167"/>
        <end position="187"/>
    </location>
</feature>
<dbReference type="OMA" id="TLPHISM"/>
<dbReference type="Pfam" id="PF12697">
    <property type="entry name" value="Abhydrolase_6"/>
    <property type="match status" value="1"/>
</dbReference>
<evidence type="ECO:0000313" key="3">
    <source>
        <dbReference type="EMBL" id="ABO97081.1"/>
    </source>
</evidence>
<accession>A4S0R9</accession>
<dbReference type="InterPro" id="IPR000073">
    <property type="entry name" value="AB_hydrolase_1"/>
</dbReference>